<dbReference type="CDD" id="cd16922">
    <property type="entry name" value="HATPase_EvgS-ArcB-TorS-like"/>
    <property type="match status" value="1"/>
</dbReference>
<comment type="caution">
    <text evidence="17">The sequence shown here is derived from an EMBL/GenBank/DDBJ whole genome shotgun (WGS) entry which is preliminary data.</text>
</comment>
<reference evidence="17 18" key="1">
    <citation type="submission" date="2019-03" db="EMBL/GenBank/DDBJ databases">
        <title>Genomic Encyclopedia of Type Strains, Phase IV (KMG-IV): sequencing the most valuable type-strain genomes for metagenomic binning, comparative biology and taxonomic classification.</title>
        <authorList>
            <person name="Goeker M."/>
        </authorList>
    </citation>
    <scope>NUCLEOTIDE SEQUENCE [LARGE SCALE GENOMIC DNA]</scope>
    <source>
        <strain evidence="17 18">DSM 102969</strain>
    </source>
</reference>
<evidence type="ECO:0000256" key="10">
    <source>
        <dbReference type="ARBA" id="ARBA00068150"/>
    </source>
</evidence>
<evidence type="ECO:0000256" key="8">
    <source>
        <dbReference type="ARBA" id="ARBA00023012"/>
    </source>
</evidence>
<evidence type="ECO:0000256" key="4">
    <source>
        <dbReference type="ARBA" id="ARBA00022679"/>
    </source>
</evidence>
<dbReference type="PANTHER" id="PTHR45339">
    <property type="entry name" value="HYBRID SIGNAL TRANSDUCTION HISTIDINE KINASE J"/>
    <property type="match status" value="1"/>
</dbReference>
<dbReference type="Pfam" id="PF00512">
    <property type="entry name" value="HisKA"/>
    <property type="match status" value="1"/>
</dbReference>
<evidence type="ECO:0000313" key="18">
    <source>
        <dbReference type="Proteomes" id="UP000294547"/>
    </source>
</evidence>
<gene>
    <name evidence="17" type="ORF">EDD54_2883</name>
</gene>
<dbReference type="PROSITE" id="PS50894">
    <property type="entry name" value="HPT"/>
    <property type="match status" value="1"/>
</dbReference>
<evidence type="ECO:0000256" key="13">
    <source>
        <dbReference type="SAM" id="Phobius"/>
    </source>
</evidence>
<dbReference type="SUPFAM" id="SSF55874">
    <property type="entry name" value="ATPase domain of HSP90 chaperone/DNA topoisomerase II/histidine kinase"/>
    <property type="match status" value="1"/>
</dbReference>
<evidence type="ECO:0000256" key="7">
    <source>
        <dbReference type="ARBA" id="ARBA00022840"/>
    </source>
</evidence>
<keyword evidence="13" id="KW-1133">Transmembrane helix</keyword>
<dbReference type="SMART" id="SM00073">
    <property type="entry name" value="HPT"/>
    <property type="match status" value="1"/>
</dbReference>
<dbReference type="GO" id="GO:0000155">
    <property type="term" value="F:phosphorelay sensor kinase activity"/>
    <property type="evidence" value="ECO:0007669"/>
    <property type="project" value="InterPro"/>
</dbReference>
<proteinExistence type="predicted"/>
<keyword evidence="18" id="KW-1185">Reference proteome</keyword>
<dbReference type="GO" id="GO:0005886">
    <property type="term" value="C:plasma membrane"/>
    <property type="evidence" value="ECO:0007669"/>
    <property type="project" value="UniProtKB-SubCell"/>
</dbReference>
<comment type="catalytic activity">
    <reaction evidence="1">
        <text>ATP + protein L-histidine = ADP + protein N-phospho-L-histidine.</text>
        <dbReference type="EC" id="2.7.13.3"/>
    </reaction>
</comment>
<sequence>MVRPLEALRANRRIGTLSLLAALATGFVLAAVVVFVVLVRHQETIRDGIHEDAIWATYQLDRETVKLLRAIDEYRHRPGADTLAGMSLRYDILYSRIDLLKRGSFPQTLVSAAEFRSLRDGILETIVDEQSAFDAIAAGVVPDVAALDHLESRFEAAARETEEMITLANARAGEARAANRAYLQNLYEALAVLVAALVATMAGVITLLVRQVIATVASQRKLVQLTRDLAASAEAAEAGNRAKSAFLATMSHEIRTPMNGVIGMTDLLLGTDLDPEQRDCAATIRTCGLALIDLINDVLDFSKLEAGKVELEQRDFDPVETADTAIRVVEARARERGLTVVLAPGVAAGRRYEGDATRIRQVLLNFLSNAVKFTEAGTVVVRICETQREGDRARLRFEVEDTGIGISDEGRARLFSEFTQVDASITRRFGGTGLGLAISRRIVEMMGGEIGLDSTEGVGSRFWFEIPLRLGTVAPAAHPLEGRWVHVTARSPMEAAAIATAVRHAGGRPAASGADHELVVAAASVEDIRPTVTLTAPGAPPVPYAPAAITPALLAEHLDGVAPTLAPTAAPAPAAPSAGEGLEILLVEDNRVNQEVARRILVRLGHRVTVAGNGAEGLALWNSRPFDFVLMDMQMPVMDGLEATRAIRRSETRGRHVPIVAMTANAFATDRAACLDAGMDDFLTKPVEGAAVAAAIERLSAGASAPAPVDIRPPAPDAAEPAGEVLSAKRLAQMMEELGPDGVDFLLTTFLEDASALIGELSAALAADDADGVRRALHTLKGSAANVGFVEIARLAAEIRGADGAIDGARLSHLVLAVANADGAARQARAALGLQQAA</sequence>
<dbReference type="InterPro" id="IPR008207">
    <property type="entry name" value="Sig_transdc_His_kin_Hpt_dom"/>
</dbReference>
<evidence type="ECO:0000259" key="16">
    <source>
        <dbReference type="PROSITE" id="PS50894"/>
    </source>
</evidence>
<dbReference type="Proteomes" id="UP000294547">
    <property type="component" value="Unassembled WGS sequence"/>
</dbReference>
<feature type="modified residue" description="4-aspartylphosphate" evidence="12">
    <location>
        <position position="632"/>
    </location>
</feature>
<dbReference type="EMBL" id="SNXY01000008">
    <property type="protein sequence ID" value="TDP84277.1"/>
    <property type="molecule type" value="Genomic_DNA"/>
</dbReference>
<evidence type="ECO:0000313" key="17">
    <source>
        <dbReference type="EMBL" id="TDP84277.1"/>
    </source>
</evidence>
<dbReference type="EC" id="2.7.13.3" evidence="2"/>
<dbReference type="RefSeq" id="WP_126540287.1">
    <property type="nucleotide sequence ID" value="NZ_BSPM01000002.1"/>
</dbReference>
<dbReference type="FunFam" id="3.30.565.10:FF:000010">
    <property type="entry name" value="Sensor histidine kinase RcsC"/>
    <property type="match status" value="1"/>
</dbReference>
<dbReference type="GO" id="GO:0005524">
    <property type="term" value="F:ATP binding"/>
    <property type="evidence" value="ECO:0007669"/>
    <property type="project" value="UniProtKB-KW"/>
</dbReference>
<evidence type="ECO:0000256" key="6">
    <source>
        <dbReference type="ARBA" id="ARBA00022777"/>
    </source>
</evidence>
<evidence type="ECO:0000256" key="3">
    <source>
        <dbReference type="ARBA" id="ARBA00022553"/>
    </source>
</evidence>
<dbReference type="InterPro" id="IPR003594">
    <property type="entry name" value="HATPase_dom"/>
</dbReference>
<dbReference type="SUPFAM" id="SSF47226">
    <property type="entry name" value="Histidine-containing phosphotransfer domain, HPT domain"/>
    <property type="match status" value="1"/>
</dbReference>
<keyword evidence="13" id="KW-0472">Membrane</keyword>
<dbReference type="SMART" id="SM00387">
    <property type="entry name" value="HATPase_c"/>
    <property type="match status" value="1"/>
</dbReference>
<dbReference type="InterPro" id="IPR036890">
    <property type="entry name" value="HATPase_C_sf"/>
</dbReference>
<evidence type="ECO:0000259" key="14">
    <source>
        <dbReference type="PROSITE" id="PS50109"/>
    </source>
</evidence>
<name>A0A4R6RET6_9HYPH</name>
<evidence type="ECO:0000256" key="2">
    <source>
        <dbReference type="ARBA" id="ARBA00012438"/>
    </source>
</evidence>
<dbReference type="SUPFAM" id="SSF52172">
    <property type="entry name" value="CheY-like"/>
    <property type="match status" value="1"/>
</dbReference>
<keyword evidence="6 17" id="KW-0418">Kinase</keyword>
<feature type="transmembrane region" description="Helical" evidence="13">
    <location>
        <begin position="20"/>
        <end position="39"/>
    </location>
</feature>
<feature type="transmembrane region" description="Helical" evidence="13">
    <location>
        <begin position="186"/>
        <end position="209"/>
    </location>
</feature>
<comment type="subunit">
    <text evidence="9">At low DSF concentrations, interacts with RpfF.</text>
</comment>
<dbReference type="InterPro" id="IPR003661">
    <property type="entry name" value="HisK_dim/P_dom"/>
</dbReference>
<dbReference type="Pfam" id="PF01627">
    <property type="entry name" value="Hpt"/>
    <property type="match status" value="1"/>
</dbReference>
<dbReference type="CDD" id="cd00082">
    <property type="entry name" value="HisKA"/>
    <property type="match status" value="1"/>
</dbReference>
<feature type="domain" description="HPt" evidence="16">
    <location>
        <begin position="739"/>
        <end position="831"/>
    </location>
</feature>
<dbReference type="CDD" id="cd17546">
    <property type="entry name" value="REC_hyHK_CKI1_RcsC-like"/>
    <property type="match status" value="1"/>
</dbReference>
<accession>A0A4R6RET6</accession>
<keyword evidence="3 12" id="KW-0597">Phosphoprotein</keyword>
<dbReference type="InterPro" id="IPR011006">
    <property type="entry name" value="CheY-like_superfamily"/>
</dbReference>
<dbReference type="PRINTS" id="PR00344">
    <property type="entry name" value="BCTRLSENSOR"/>
</dbReference>
<feature type="modified residue" description="Phosphohistidine" evidence="11">
    <location>
        <position position="778"/>
    </location>
</feature>
<keyword evidence="4" id="KW-0808">Transferase</keyword>
<dbReference type="CDD" id="cd00088">
    <property type="entry name" value="HPT"/>
    <property type="match status" value="1"/>
</dbReference>
<feature type="domain" description="Histidine kinase" evidence="14">
    <location>
        <begin position="249"/>
        <end position="470"/>
    </location>
</feature>
<dbReference type="PANTHER" id="PTHR45339:SF5">
    <property type="entry name" value="HISTIDINE KINASE"/>
    <property type="match status" value="1"/>
</dbReference>
<evidence type="ECO:0000256" key="1">
    <source>
        <dbReference type="ARBA" id="ARBA00000085"/>
    </source>
</evidence>
<keyword evidence="8" id="KW-0902">Two-component regulatory system</keyword>
<dbReference type="Gene3D" id="3.40.50.2300">
    <property type="match status" value="1"/>
</dbReference>
<dbReference type="InterPro" id="IPR036097">
    <property type="entry name" value="HisK_dim/P_sf"/>
</dbReference>
<organism evidence="17 18">
    <name type="scientific">Oharaeibacter diazotrophicus</name>
    <dbReference type="NCBI Taxonomy" id="1920512"/>
    <lineage>
        <taxon>Bacteria</taxon>
        <taxon>Pseudomonadati</taxon>
        <taxon>Pseudomonadota</taxon>
        <taxon>Alphaproteobacteria</taxon>
        <taxon>Hyphomicrobiales</taxon>
        <taxon>Pleomorphomonadaceae</taxon>
        <taxon>Oharaeibacter</taxon>
    </lineage>
</organism>
<evidence type="ECO:0000259" key="15">
    <source>
        <dbReference type="PROSITE" id="PS50110"/>
    </source>
</evidence>
<dbReference type="InterPro" id="IPR001789">
    <property type="entry name" value="Sig_transdc_resp-reg_receiver"/>
</dbReference>
<dbReference type="Pfam" id="PF00072">
    <property type="entry name" value="Response_reg"/>
    <property type="match status" value="1"/>
</dbReference>
<dbReference type="AlphaFoldDB" id="A0A4R6RET6"/>
<dbReference type="Gene3D" id="1.10.287.130">
    <property type="match status" value="1"/>
</dbReference>
<dbReference type="SUPFAM" id="SSF47384">
    <property type="entry name" value="Homodimeric domain of signal transducing histidine kinase"/>
    <property type="match status" value="1"/>
</dbReference>
<dbReference type="SMART" id="SM00448">
    <property type="entry name" value="REC"/>
    <property type="match status" value="1"/>
</dbReference>
<keyword evidence="7" id="KW-0067">ATP-binding</keyword>
<keyword evidence="5" id="KW-0547">Nucleotide-binding</keyword>
<evidence type="ECO:0000256" key="5">
    <source>
        <dbReference type="ARBA" id="ARBA00022741"/>
    </source>
</evidence>
<dbReference type="OrthoDB" id="9813151at2"/>
<dbReference type="Gene3D" id="1.20.120.160">
    <property type="entry name" value="HPT domain"/>
    <property type="match status" value="1"/>
</dbReference>
<evidence type="ECO:0000256" key="9">
    <source>
        <dbReference type="ARBA" id="ARBA00064003"/>
    </source>
</evidence>
<keyword evidence="13" id="KW-0812">Transmembrane</keyword>
<dbReference type="InterPro" id="IPR036641">
    <property type="entry name" value="HPT_dom_sf"/>
</dbReference>
<dbReference type="Pfam" id="PF02518">
    <property type="entry name" value="HATPase_c"/>
    <property type="match status" value="1"/>
</dbReference>
<dbReference type="PROSITE" id="PS50110">
    <property type="entry name" value="RESPONSE_REGULATORY"/>
    <property type="match status" value="1"/>
</dbReference>
<feature type="domain" description="Response regulatory" evidence="15">
    <location>
        <begin position="583"/>
        <end position="700"/>
    </location>
</feature>
<dbReference type="Gene3D" id="3.30.565.10">
    <property type="entry name" value="Histidine kinase-like ATPase, C-terminal domain"/>
    <property type="match status" value="1"/>
</dbReference>
<dbReference type="InterPro" id="IPR005467">
    <property type="entry name" value="His_kinase_dom"/>
</dbReference>
<evidence type="ECO:0000256" key="11">
    <source>
        <dbReference type="PROSITE-ProRule" id="PRU00110"/>
    </source>
</evidence>
<protein>
    <recommendedName>
        <fullName evidence="10">Sensory/regulatory protein RpfC</fullName>
        <ecNumber evidence="2">2.7.13.3</ecNumber>
    </recommendedName>
</protein>
<dbReference type="FunFam" id="1.10.287.130:FF:000002">
    <property type="entry name" value="Two-component osmosensing histidine kinase"/>
    <property type="match status" value="1"/>
</dbReference>
<dbReference type="SMART" id="SM00388">
    <property type="entry name" value="HisKA"/>
    <property type="match status" value="1"/>
</dbReference>
<dbReference type="PROSITE" id="PS50109">
    <property type="entry name" value="HIS_KIN"/>
    <property type="match status" value="1"/>
</dbReference>
<dbReference type="InterPro" id="IPR004358">
    <property type="entry name" value="Sig_transdc_His_kin-like_C"/>
</dbReference>
<evidence type="ECO:0000256" key="12">
    <source>
        <dbReference type="PROSITE-ProRule" id="PRU00169"/>
    </source>
</evidence>